<dbReference type="Proteomes" id="UP000255207">
    <property type="component" value="Unassembled WGS sequence"/>
</dbReference>
<organism evidence="2 3">
    <name type="scientific">Bosea caraganae</name>
    <dbReference type="NCBI Taxonomy" id="2763117"/>
    <lineage>
        <taxon>Bacteria</taxon>
        <taxon>Pseudomonadati</taxon>
        <taxon>Pseudomonadota</taxon>
        <taxon>Alphaproteobacteria</taxon>
        <taxon>Hyphomicrobiales</taxon>
        <taxon>Boseaceae</taxon>
        <taxon>Bosea</taxon>
    </lineage>
</organism>
<gene>
    <name evidence="2" type="ORF">DWE98_12815</name>
</gene>
<evidence type="ECO:0000313" key="3">
    <source>
        <dbReference type="Proteomes" id="UP000255207"/>
    </source>
</evidence>
<evidence type="ECO:0000259" key="1">
    <source>
        <dbReference type="Pfam" id="PF08241"/>
    </source>
</evidence>
<keyword evidence="3" id="KW-1185">Reference proteome</keyword>
<proteinExistence type="predicted"/>
<dbReference type="EMBL" id="QQTP01000006">
    <property type="protein sequence ID" value="RDJ24564.1"/>
    <property type="molecule type" value="Genomic_DNA"/>
</dbReference>
<dbReference type="InterPro" id="IPR029063">
    <property type="entry name" value="SAM-dependent_MTases_sf"/>
</dbReference>
<dbReference type="InterPro" id="IPR013216">
    <property type="entry name" value="Methyltransf_11"/>
</dbReference>
<sequence>MATSDKLFAGPIPEIYDRLLVPLIFEPYADDLAGRVARLKPRAILEIAAGTGALTRAMASRLNGEAQITATDLNQAMLDRAAARQGADAAILWRQADASLLPFGDKGFDLVACQFGVMFFPDKVQAYREALRVLRPGGHYLFNAWDGMAANEFPHVVSDAVQALFPEDPPRFIERTPHGYHDPERIREELTEAGFHAVMIEALSRTCRAHSAQEVATAFCQGTPLRSEIEARSPGDGLEAATRVAAEALTRRFGSEPIEGQVKAFVVTALRP</sequence>
<reference evidence="3" key="1">
    <citation type="submission" date="2018-07" db="EMBL/GenBank/DDBJ databases">
        <authorList>
            <person name="Safronova V.I."/>
            <person name="Chirak E.R."/>
            <person name="Sazanova A.L."/>
        </authorList>
    </citation>
    <scope>NUCLEOTIDE SEQUENCE [LARGE SCALE GENOMIC DNA]</scope>
    <source>
        <strain evidence="3">RCAM04685</strain>
    </source>
</reference>
<dbReference type="SUPFAM" id="SSF53335">
    <property type="entry name" value="S-adenosyl-L-methionine-dependent methyltransferases"/>
    <property type="match status" value="1"/>
</dbReference>
<dbReference type="CDD" id="cd02440">
    <property type="entry name" value="AdoMet_MTases"/>
    <property type="match status" value="1"/>
</dbReference>
<feature type="domain" description="Methyltransferase type 11" evidence="1">
    <location>
        <begin position="45"/>
        <end position="142"/>
    </location>
</feature>
<keyword evidence="2" id="KW-0808">Transferase</keyword>
<dbReference type="RefSeq" id="WP_114829661.1">
    <property type="nucleotide sequence ID" value="NZ_QQTO01000033.1"/>
</dbReference>
<dbReference type="Gene3D" id="3.40.50.150">
    <property type="entry name" value="Vaccinia Virus protein VP39"/>
    <property type="match status" value="1"/>
</dbReference>
<keyword evidence="2" id="KW-0489">Methyltransferase</keyword>
<dbReference type="Pfam" id="PF08241">
    <property type="entry name" value="Methyltransf_11"/>
    <property type="match status" value="1"/>
</dbReference>
<dbReference type="OrthoDB" id="9787738at2"/>
<dbReference type="PANTHER" id="PTHR43591">
    <property type="entry name" value="METHYLTRANSFERASE"/>
    <property type="match status" value="1"/>
</dbReference>
<name>A0A370L5N8_9HYPH</name>
<dbReference type="GO" id="GO:0008757">
    <property type="term" value="F:S-adenosylmethionine-dependent methyltransferase activity"/>
    <property type="evidence" value="ECO:0007669"/>
    <property type="project" value="InterPro"/>
</dbReference>
<protein>
    <submittedName>
        <fullName evidence="2">Methyltransferase domain-containing protein</fullName>
    </submittedName>
</protein>
<comment type="caution">
    <text evidence="2">The sequence shown here is derived from an EMBL/GenBank/DDBJ whole genome shotgun (WGS) entry which is preliminary data.</text>
</comment>
<dbReference type="GO" id="GO:0032259">
    <property type="term" value="P:methylation"/>
    <property type="evidence" value="ECO:0007669"/>
    <property type="project" value="UniProtKB-KW"/>
</dbReference>
<evidence type="ECO:0000313" key="2">
    <source>
        <dbReference type="EMBL" id="RDJ24564.1"/>
    </source>
</evidence>
<dbReference type="AlphaFoldDB" id="A0A370L5N8"/>
<accession>A0A370L5N8</accession>